<evidence type="ECO:0000256" key="2">
    <source>
        <dbReference type="SAM" id="Phobius"/>
    </source>
</evidence>
<feature type="non-terminal residue" evidence="3">
    <location>
        <position position="1"/>
    </location>
</feature>
<feature type="transmembrane region" description="Helical" evidence="2">
    <location>
        <begin position="96"/>
        <end position="118"/>
    </location>
</feature>
<proteinExistence type="inferred from homology"/>
<comment type="caution">
    <text evidence="3">The sequence shown here is derived from an EMBL/GenBank/DDBJ whole genome shotgun (WGS) entry which is preliminary data.</text>
</comment>
<dbReference type="PANTHER" id="PTHR23128">
    <property type="entry name" value="SERPENTINE RECEPTOR, CLASS E (EPSILON)-RELATED"/>
    <property type="match status" value="1"/>
</dbReference>
<feature type="transmembrane region" description="Helical" evidence="2">
    <location>
        <begin position="223"/>
        <end position="245"/>
    </location>
</feature>
<gene>
    <name evidence="3" type="ORF">PMAYCL1PPCAC_19853</name>
</gene>
<feature type="non-terminal residue" evidence="3">
    <location>
        <position position="271"/>
    </location>
</feature>
<feature type="transmembrane region" description="Helical" evidence="2">
    <location>
        <begin position="17"/>
        <end position="45"/>
    </location>
</feature>
<feature type="transmembrane region" description="Helical" evidence="2">
    <location>
        <begin position="66"/>
        <end position="84"/>
    </location>
</feature>
<accession>A0AAN5CS56</accession>
<keyword evidence="2" id="KW-0472">Membrane</keyword>
<keyword evidence="2" id="KW-1133">Transmembrane helix</keyword>
<dbReference type="InterPro" id="IPR004151">
    <property type="entry name" value="7TM_GPCR_serpentine_rcpt_Sre"/>
</dbReference>
<dbReference type="AlphaFoldDB" id="A0AAN5CS56"/>
<feature type="transmembrane region" description="Helical" evidence="2">
    <location>
        <begin position="139"/>
        <end position="158"/>
    </location>
</feature>
<dbReference type="Proteomes" id="UP001328107">
    <property type="component" value="Unassembled WGS sequence"/>
</dbReference>
<evidence type="ECO:0000256" key="1">
    <source>
        <dbReference type="ARBA" id="ARBA00006803"/>
    </source>
</evidence>
<keyword evidence="4" id="KW-1185">Reference proteome</keyword>
<evidence type="ECO:0000313" key="4">
    <source>
        <dbReference type="Proteomes" id="UP001328107"/>
    </source>
</evidence>
<sequence>NLAIFYKPRGISDATLAIFNCFIAVEISVLLMIVAFVSMTIRIVWRSALFHQNLRGMVTFLLTHSYIHVVCRIPLILCITQVILLDLSDGVGVLEIILIIASVLRLYHGLTVLFLFCATVVERAFATIRIRDYETTRRIHISIVLRLAVVAISLLFALDVTFGEYQFFSKLYRTCYSILQITSFEVSLYLYFYNRHRLKHVLKRPESYSLSLRYQLIENLRSFRFLQVITTAGVVGITVNCLVLMTPHYVLQDDLNARALCGASFEMLYAL</sequence>
<dbReference type="EMBL" id="BTRK01000004">
    <property type="protein sequence ID" value="GMR49658.1"/>
    <property type="molecule type" value="Genomic_DNA"/>
</dbReference>
<protein>
    <recommendedName>
        <fullName evidence="5">G protein-coupled receptor</fullName>
    </recommendedName>
</protein>
<comment type="similarity">
    <text evidence="1">Belongs to the nematode receptor-like protein sre family.</text>
</comment>
<dbReference type="GO" id="GO:0007606">
    <property type="term" value="P:sensory perception of chemical stimulus"/>
    <property type="evidence" value="ECO:0007669"/>
    <property type="project" value="InterPro"/>
</dbReference>
<name>A0AAN5CS56_9BILA</name>
<dbReference type="PANTHER" id="PTHR23128:SF132">
    <property type="entry name" value="SERPENTINE RECEPTOR, CLASS E (EPSILON)-RELATED"/>
    <property type="match status" value="1"/>
</dbReference>
<dbReference type="Pfam" id="PF03125">
    <property type="entry name" value="Sre"/>
    <property type="match status" value="1"/>
</dbReference>
<organism evidence="3 4">
    <name type="scientific">Pristionchus mayeri</name>
    <dbReference type="NCBI Taxonomy" id="1317129"/>
    <lineage>
        <taxon>Eukaryota</taxon>
        <taxon>Metazoa</taxon>
        <taxon>Ecdysozoa</taxon>
        <taxon>Nematoda</taxon>
        <taxon>Chromadorea</taxon>
        <taxon>Rhabditida</taxon>
        <taxon>Rhabditina</taxon>
        <taxon>Diplogasteromorpha</taxon>
        <taxon>Diplogasteroidea</taxon>
        <taxon>Neodiplogasteridae</taxon>
        <taxon>Pristionchus</taxon>
    </lineage>
</organism>
<keyword evidence="2" id="KW-0812">Transmembrane</keyword>
<feature type="transmembrane region" description="Helical" evidence="2">
    <location>
        <begin position="178"/>
        <end position="194"/>
    </location>
</feature>
<reference evidence="4" key="1">
    <citation type="submission" date="2022-10" db="EMBL/GenBank/DDBJ databases">
        <title>Genome assembly of Pristionchus species.</title>
        <authorList>
            <person name="Yoshida K."/>
            <person name="Sommer R.J."/>
        </authorList>
    </citation>
    <scope>NUCLEOTIDE SEQUENCE [LARGE SCALE GENOMIC DNA]</scope>
    <source>
        <strain evidence="4">RS5460</strain>
    </source>
</reference>
<dbReference type="GO" id="GO:0016020">
    <property type="term" value="C:membrane"/>
    <property type="evidence" value="ECO:0007669"/>
    <property type="project" value="InterPro"/>
</dbReference>
<evidence type="ECO:0000313" key="3">
    <source>
        <dbReference type="EMBL" id="GMR49658.1"/>
    </source>
</evidence>
<evidence type="ECO:0008006" key="5">
    <source>
        <dbReference type="Google" id="ProtNLM"/>
    </source>
</evidence>